<dbReference type="InterPro" id="IPR051320">
    <property type="entry name" value="Viral_Replic_Matur_Polypro"/>
</dbReference>
<evidence type="ECO:0000259" key="1">
    <source>
        <dbReference type="Pfam" id="PF17919"/>
    </source>
</evidence>
<dbReference type="Gene3D" id="3.30.70.270">
    <property type="match status" value="3"/>
</dbReference>
<sequence length="223" mass="25536">MLHSGIIQFSSSPFASPVLLVKKKDGSWRFCVDYRQLNDLTVKNKFPMPLIHELLDELHGSNHTLEEHVQHVTELFEILRQHQLYAKESKCSFAQKQVEYLGHIISADGVRADPRKIDNMMQWPRPRNTKQLKGFLGLTGYYRKFAKGYDAIAKPLTTHLKKDGFHWEEEAEDAFQKLKIAMCSTPVLALPDFTQSFIVETDACYGGIGAVLMQNKRPLAFLN</sequence>
<dbReference type="PANTHER" id="PTHR33064:SF37">
    <property type="entry name" value="RIBONUCLEASE H"/>
    <property type="match status" value="1"/>
</dbReference>
<accession>A0A6P6VIZ4</accession>
<dbReference type="Pfam" id="PF17919">
    <property type="entry name" value="RT_RNaseH_2"/>
    <property type="match status" value="1"/>
</dbReference>
<dbReference type="OrthoDB" id="1909920at2759"/>
<dbReference type="InterPro" id="IPR043128">
    <property type="entry name" value="Rev_trsase/Diguanyl_cyclase"/>
</dbReference>
<dbReference type="Proteomes" id="UP001652660">
    <property type="component" value="Chromosome 2c"/>
</dbReference>
<feature type="domain" description="Reverse transcriptase/retrotransposon-derived protein RNase H-like" evidence="1">
    <location>
        <begin position="167"/>
        <end position="219"/>
    </location>
</feature>
<proteinExistence type="predicted"/>
<reference evidence="2" key="1">
    <citation type="journal article" date="2025" name="Foods">
        <title>Unveiling the Microbial Signatures of Arabica Coffee Cherries: Insights into Ripeness Specific Diversity, Functional Traits, and Implications for Quality and Safety.</title>
        <authorList>
            <consortium name="RefSeq"/>
            <person name="Tenea G.N."/>
            <person name="Cifuentes V."/>
            <person name="Reyes P."/>
            <person name="Cevallos-Vallejos M."/>
        </authorList>
    </citation>
    <scope>NUCLEOTIDE SEQUENCE [LARGE SCALE GENOMIC DNA]</scope>
</reference>
<dbReference type="AlphaFoldDB" id="A0A6P6VIZ4"/>
<dbReference type="Gene3D" id="3.10.10.10">
    <property type="entry name" value="HIV Type 1 Reverse Transcriptase, subunit A, domain 1"/>
    <property type="match status" value="1"/>
</dbReference>
<dbReference type="InterPro" id="IPR043502">
    <property type="entry name" value="DNA/RNA_pol_sf"/>
</dbReference>
<dbReference type="PANTHER" id="PTHR33064">
    <property type="entry name" value="POL PROTEIN"/>
    <property type="match status" value="1"/>
</dbReference>
<dbReference type="GeneID" id="113724339"/>
<dbReference type="InterPro" id="IPR041577">
    <property type="entry name" value="RT_RNaseH_2"/>
</dbReference>
<organism evidence="2 3">
    <name type="scientific">Coffea arabica</name>
    <name type="common">Arabian coffee</name>
    <dbReference type="NCBI Taxonomy" id="13443"/>
    <lineage>
        <taxon>Eukaryota</taxon>
        <taxon>Viridiplantae</taxon>
        <taxon>Streptophyta</taxon>
        <taxon>Embryophyta</taxon>
        <taxon>Tracheophyta</taxon>
        <taxon>Spermatophyta</taxon>
        <taxon>Magnoliopsida</taxon>
        <taxon>eudicotyledons</taxon>
        <taxon>Gunneridae</taxon>
        <taxon>Pentapetalae</taxon>
        <taxon>asterids</taxon>
        <taxon>lamiids</taxon>
        <taxon>Gentianales</taxon>
        <taxon>Rubiaceae</taxon>
        <taxon>Ixoroideae</taxon>
        <taxon>Gardenieae complex</taxon>
        <taxon>Bertiereae - Coffeeae clade</taxon>
        <taxon>Coffeeae</taxon>
        <taxon>Coffea</taxon>
    </lineage>
</organism>
<name>A0A6P6VIZ4_COFAR</name>
<evidence type="ECO:0000313" key="3">
    <source>
        <dbReference type="RefSeq" id="XP_027103049.2"/>
    </source>
</evidence>
<dbReference type="RefSeq" id="XP_027103049.2">
    <property type="nucleotide sequence ID" value="XM_027247248.2"/>
</dbReference>
<keyword evidence="2" id="KW-1185">Reference proteome</keyword>
<dbReference type="CDD" id="cd01647">
    <property type="entry name" value="RT_LTR"/>
    <property type="match status" value="1"/>
</dbReference>
<reference evidence="3" key="2">
    <citation type="submission" date="2025-08" db="UniProtKB">
        <authorList>
            <consortium name="RefSeq"/>
        </authorList>
    </citation>
    <scope>IDENTIFICATION</scope>
    <source>
        <tissue evidence="3">Leaves</tissue>
    </source>
</reference>
<gene>
    <name evidence="3" type="primary">LOC113724339</name>
</gene>
<dbReference type="SUPFAM" id="SSF56672">
    <property type="entry name" value="DNA/RNA polymerases"/>
    <property type="match status" value="1"/>
</dbReference>
<evidence type="ECO:0000313" key="2">
    <source>
        <dbReference type="Proteomes" id="UP001652660"/>
    </source>
</evidence>
<protein>
    <submittedName>
        <fullName evidence="3">Uncharacterized mitochondrial protein AtMg00860-like</fullName>
    </submittedName>
</protein>